<dbReference type="GO" id="GO:0004760">
    <property type="term" value="F:L-serine-pyruvate transaminase activity"/>
    <property type="evidence" value="ECO:0007669"/>
    <property type="project" value="TreeGrafter"/>
</dbReference>
<evidence type="ECO:0000256" key="1">
    <source>
        <dbReference type="ARBA" id="ARBA00001933"/>
    </source>
</evidence>
<gene>
    <name evidence="9" type="ORF">GG681_12020</name>
</gene>
<dbReference type="InterPro" id="IPR015422">
    <property type="entry name" value="PyrdxlP-dep_Trfase_small"/>
</dbReference>
<evidence type="ECO:0000313" key="10">
    <source>
        <dbReference type="Proteomes" id="UP000436694"/>
    </source>
</evidence>
<evidence type="ECO:0000256" key="3">
    <source>
        <dbReference type="ARBA" id="ARBA00022898"/>
    </source>
</evidence>
<evidence type="ECO:0000256" key="4">
    <source>
        <dbReference type="PIRSR" id="PIRSR000524-1"/>
    </source>
</evidence>
<reference evidence="9 10" key="1">
    <citation type="submission" date="2019-10" db="EMBL/GenBank/DDBJ databases">
        <title>Epibacterium sp. nov., isolated from seawater.</title>
        <authorList>
            <person name="Zhang X."/>
            <person name="Li N."/>
        </authorList>
    </citation>
    <scope>NUCLEOTIDE SEQUENCE [LARGE SCALE GENOMIC DNA]</scope>
    <source>
        <strain evidence="9 10">SM1969</strain>
    </source>
</reference>
<feature type="domain" description="Aminotransferase class V" evidence="8">
    <location>
        <begin position="76"/>
        <end position="324"/>
    </location>
</feature>
<comment type="similarity">
    <text evidence="2 6">Belongs to the class-V pyridoxal-phosphate-dependent aminotransferase family.</text>
</comment>
<comment type="cofactor">
    <cofactor evidence="1 5 7">
        <name>pyridoxal 5'-phosphate</name>
        <dbReference type="ChEBI" id="CHEBI:597326"/>
    </cofactor>
</comment>
<dbReference type="Gene3D" id="3.90.1150.10">
    <property type="entry name" value="Aspartate Aminotransferase, domain 1"/>
    <property type="match status" value="1"/>
</dbReference>
<evidence type="ECO:0000256" key="5">
    <source>
        <dbReference type="PIRSR" id="PIRSR000524-50"/>
    </source>
</evidence>
<keyword evidence="9" id="KW-0032">Aminotransferase</keyword>
<dbReference type="PANTHER" id="PTHR21152">
    <property type="entry name" value="AMINOTRANSFERASE CLASS V"/>
    <property type="match status" value="1"/>
</dbReference>
<dbReference type="Pfam" id="PF00266">
    <property type="entry name" value="Aminotran_5"/>
    <property type="match status" value="1"/>
</dbReference>
<organism evidence="9 10">
    <name type="scientific">Tritonibacter aquimaris</name>
    <dbReference type="NCBI Taxonomy" id="2663379"/>
    <lineage>
        <taxon>Bacteria</taxon>
        <taxon>Pseudomonadati</taxon>
        <taxon>Pseudomonadota</taxon>
        <taxon>Alphaproteobacteria</taxon>
        <taxon>Rhodobacterales</taxon>
        <taxon>Paracoccaceae</taxon>
        <taxon>Tritonibacter</taxon>
    </lineage>
</organism>
<dbReference type="Proteomes" id="UP000436694">
    <property type="component" value="Unassembled WGS sequence"/>
</dbReference>
<dbReference type="InterPro" id="IPR024169">
    <property type="entry name" value="SP_NH2Trfase/AEP_transaminase"/>
</dbReference>
<dbReference type="PROSITE" id="PS00595">
    <property type="entry name" value="AA_TRANSFER_CLASS_5"/>
    <property type="match status" value="1"/>
</dbReference>
<dbReference type="EMBL" id="WIXK01000005">
    <property type="protein sequence ID" value="MQY43371.1"/>
    <property type="molecule type" value="Genomic_DNA"/>
</dbReference>
<dbReference type="InterPro" id="IPR015421">
    <property type="entry name" value="PyrdxlP-dep_Trfase_major"/>
</dbReference>
<feature type="binding site" evidence="4">
    <location>
        <position position="357"/>
    </location>
    <ligand>
        <name>substrate</name>
    </ligand>
</feature>
<sequence>MTDVLSLAAGRPYLAIPGPSVVPDEVLRAMHHASSNIYEGALVEMVPGIIDDLKRVARTSQNAAIYICNGHGLWEAALANLAAPGEQMVALSNGRFGAGWVETATKMGISVDEIESPMGAPWDLARLSEVLRNDTDHQIKAVMAVHVDTSSSVRNDFTALRALLDELGHPALLLADCIASLGCERFEMDAWGVDLVIAASQKGLMLPPGLGFVFFSDKAAAMRDQMAQVSPYWDWKPRANPDLFYQYFCGTAPVQHLYGLRAALDLIHAEGLENVWRRHEILARAIWAAAEAWGQGGDLRLEVKDAARRSHAVTSLVLTPKDAPRLRVWCEENLGLTLGIGLREVPWGHEDWHSHFRFGHMGHVSGHMIMGLLGGVETAMTACGIEHGAGAIEAAARVLAQPRRD</sequence>
<comment type="caution">
    <text evidence="9">The sequence shown here is derived from an EMBL/GenBank/DDBJ whole genome shotgun (WGS) entry which is preliminary data.</text>
</comment>
<keyword evidence="10" id="KW-1185">Reference proteome</keyword>
<proteinExistence type="inferred from homology"/>
<keyword evidence="3 5" id="KW-0663">Pyridoxal phosphate</keyword>
<dbReference type="InterPro" id="IPR015424">
    <property type="entry name" value="PyrdxlP-dep_Trfase"/>
</dbReference>
<evidence type="ECO:0000256" key="2">
    <source>
        <dbReference type="ARBA" id="ARBA00009236"/>
    </source>
</evidence>
<keyword evidence="9" id="KW-0808">Transferase</keyword>
<dbReference type="InterPro" id="IPR000192">
    <property type="entry name" value="Aminotrans_V_dom"/>
</dbReference>
<accession>A0A844AZL6</accession>
<dbReference type="GO" id="GO:0008453">
    <property type="term" value="F:alanine-glyoxylate transaminase activity"/>
    <property type="evidence" value="ECO:0007669"/>
    <property type="project" value="TreeGrafter"/>
</dbReference>
<dbReference type="Gene3D" id="3.40.640.10">
    <property type="entry name" value="Type I PLP-dependent aspartate aminotransferase-like (Major domain)"/>
    <property type="match status" value="1"/>
</dbReference>
<protein>
    <submittedName>
        <fullName evidence="9">Aminotransferase class V-fold PLP-dependent enzyme</fullName>
    </submittedName>
</protein>
<evidence type="ECO:0000256" key="6">
    <source>
        <dbReference type="RuleBase" id="RU004075"/>
    </source>
</evidence>
<dbReference type="PIRSF" id="PIRSF000524">
    <property type="entry name" value="SPT"/>
    <property type="match status" value="1"/>
</dbReference>
<name>A0A844AZL6_9RHOB</name>
<dbReference type="SUPFAM" id="SSF53383">
    <property type="entry name" value="PLP-dependent transferases"/>
    <property type="match status" value="1"/>
</dbReference>
<dbReference type="InterPro" id="IPR020578">
    <property type="entry name" value="Aminotrans_V_PyrdxlP_BS"/>
</dbReference>
<dbReference type="GO" id="GO:0019265">
    <property type="term" value="P:glycine biosynthetic process, by transamination of glyoxylate"/>
    <property type="evidence" value="ECO:0007669"/>
    <property type="project" value="TreeGrafter"/>
</dbReference>
<evidence type="ECO:0000259" key="8">
    <source>
        <dbReference type="Pfam" id="PF00266"/>
    </source>
</evidence>
<dbReference type="PANTHER" id="PTHR21152:SF40">
    <property type="entry name" value="ALANINE--GLYOXYLATE AMINOTRANSFERASE"/>
    <property type="match status" value="1"/>
</dbReference>
<evidence type="ECO:0000313" key="9">
    <source>
        <dbReference type="EMBL" id="MQY43371.1"/>
    </source>
</evidence>
<dbReference type="AlphaFoldDB" id="A0A844AZL6"/>
<feature type="modified residue" description="N6-(pyridoxal phosphate)lysine" evidence="5">
    <location>
        <position position="202"/>
    </location>
</feature>
<dbReference type="RefSeq" id="WP_153548245.1">
    <property type="nucleotide sequence ID" value="NZ_WIXK01000005.1"/>
</dbReference>
<evidence type="ECO:0000256" key="7">
    <source>
        <dbReference type="RuleBase" id="RU004504"/>
    </source>
</evidence>